<protein>
    <submittedName>
        <fullName evidence="1">Uncharacterized protein</fullName>
    </submittedName>
</protein>
<gene>
    <name evidence="1" type="ORF">ISU10_01325</name>
</gene>
<name>A0A930VF71_9ACTN</name>
<evidence type="ECO:0000313" key="1">
    <source>
        <dbReference type="EMBL" id="MBF4766404.1"/>
    </source>
</evidence>
<accession>A0A930VF71</accession>
<sequence>MTSDRRLFDFLDDLEGQAAALYAAEREAEAIDRSRAEYASVTLGGRLMASLDLEVGLQVDGVGPLSGRLRRVGTGWCLVASRLGEWLVPLAAVTAADGLSERAVPEAAWPAVSRLGLGSVLRRLADDSTPCRVFTRGGGRHEVVLRRVGADFVEVDVVGEPPRRRVLSLAAIGAVQSQTEVG</sequence>
<keyword evidence="2" id="KW-1185">Reference proteome</keyword>
<organism evidence="1 2">
    <name type="scientific">Nocardioides agariphilus</name>
    <dbReference type="NCBI Taxonomy" id="433664"/>
    <lineage>
        <taxon>Bacteria</taxon>
        <taxon>Bacillati</taxon>
        <taxon>Actinomycetota</taxon>
        <taxon>Actinomycetes</taxon>
        <taxon>Propionibacteriales</taxon>
        <taxon>Nocardioidaceae</taxon>
        <taxon>Nocardioides</taxon>
    </lineage>
</organism>
<dbReference type="AlphaFoldDB" id="A0A930VF71"/>
<dbReference type="Proteomes" id="UP000660668">
    <property type="component" value="Unassembled WGS sequence"/>
</dbReference>
<reference evidence="1" key="1">
    <citation type="submission" date="2020-11" db="EMBL/GenBank/DDBJ databases">
        <title>Nocardioides cynanchi sp. nov., isolated from soil of rhizosphere of Cynanchum wilfordii.</title>
        <authorList>
            <person name="Lee J.-S."/>
            <person name="Suh M.K."/>
            <person name="Kim J.-S."/>
        </authorList>
    </citation>
    <scope>NUCLEOTIDE SEQUENCE</scope>
    <source>
        <strain evidence="1">KCTC 19276</strain>
    </source>
</reference>
<evidence type="ECO:0000313" key="2">
    <source>
        <dbReference type="Proteomes" id="UP000660668"/>
    </source>
</evidence>
<dbReference type="EMBL" id="JADKPO010000001">
    <property type="protein sequence ID" value="MBF4766404.1"/>
    <property type="molecule type" value="Genomic_DNA"/>
</dbReference>
<dbReference type="RefSeq" id="WP_194694534.1">
    <property type="nucleotide sequence ID" value="NZ_JADKPO010000001.1"/>
</dbReference>
<comment type="caution">
    <text evidence="1">The sequence shown here is derived from an EMBL/GenBank/DDBJ whole genome shotgun (WGS) entry which is preliminary data.</text>
</comment>
<proteinExistence type="predicted"/>